<protein>
    <recommendedName>
        <fullName evidence="4">serine-type D-Ala-D-Ala carboxypeptidase</fullName>
        <ecNumber evidence="4">3.4.16.4</ecNumber>
    </recommendedName>
</protein>
<gene>
    <name evidence="8" type="primary">pbpB</name>
    <name evidence="8" type="ORF">GCM10009001_32900</name>
</gene>
<accession>A0ABN1GJZ8</accession>
<evidence type="ECO:0000313" key="8">
    <source>
        <dbReference type="EMBL" id="GAA0613096.1"/>
    </source>
</evidence>
<evidence type="ECO:0000256" key="4">
    <source>
        <dbReference type="ARBA" id="ARBA00012448"/>
    </source>
</evidence>
<dbReference type="EMBL" id="BAAADS010000025">
    <property type="protein sequence ID" value="GAA0613096.1"/>
    <property type="molecule type" value="Genomic_DNA"/>
</dbReference>
<dbReference type="PANTHER" id="PTHR30627">
    <property type="entry name" value="PEPTIDOGLYCAN D,D-TRANSPEPTIDASE"/>
    <property type="match status" value="1"/>
</dbReference>
<dbReference type="RefSeq" id="WP_343815599.1">
    <property type="nucleotide sequence ID" value="NZ_BAAADS010000025.1"/>
</dbReference>
<dbReference type="PROSITE" id="PS51178">
    <property type="entry name" value="PASTA"/>
    <property type="match status" value="1"/>
</dbReference>
<dbReference type="Proteomes" id="UP001500866">
    <property type="component" value="Unassembled WGS sequence"/>
</dbReference>
<comment type="subcellular location">
    <subcellularLocation>
        <location evidence="1">Membrane</location>
    </subcellularLocation>
</comment>
<evidence type="ECO:0000256" key="5">
    <source>
        <dbReference type="ARBA" id="ARBA00023136"/>
    </source>
</evidence>
<dbReference type="SUPFAM" id="SSF56601">
    <property type="entry name" value="beta-lactamase/transpeptidase-like"/>
    <property type="match status" value="1"/>
</dbReference>
<dbReference type="Gene3D" id="2.20.70.70">
    <property type="match status" value="1"/>
</dbReference>
<proteinExistence type="inferred from homology"/>
<comment type="pathway">
    <text evidence="2">Cell wall biogenesis; peptidoglycan biosynthesis.</text>
</comment>
<comment type="similarity">
    <text evidence="3">Belongs to the transpeptidase family.</text>
</comment>
<reference evidence="8 9" key="1">
    <citation type="journal article" date="2019" name="Int. J. Syst. Evol. Microbiol.">
        <title>The Global Catalogue of Microorganisms (GCM) 10K type strain sequencing project: providing services to taxonomists for standard genome sequencing and annotation.</title>
        <authorList>
            <consortium name="The Broad Institute Genomics Platform"/>
            <consortium name="The Broad Institute Genome Sequencing Center for Infectious Disease"/>
            <person name="Wu L."/>
            <person name="Ma J."/>
        </authorList>
    </citation>
    <scope>NUCLEOTIDE SEQUENCE [LARGE SCALE GENOMIC DNA]</scope>
    <source>
        <strain evidence="8 9">JCM 15395</strain>
    </source>
</reference>
<dbReference type="CDD" id="cd06575">
    <property type="entry name" value="PASTA_Pbp2x-like_2"/>
    <property type="match status" value="1"/>
</dbReference>
<dbReference type="Pfam" id="PF03717">
    <property type="entry name" value="PBP_dimer"/>
    <property type="match status" value="1"/>
</dbReference>
<dbReference type="Gene3D" id="3.30.70.2110">
    <property type="match status" value="1"/>
</dbReference>
<feature type="domain" description="PASTA" evidence="7">
    <location>
        <begin position="594"/>
        <end position="655"/>
    </location>
</feature>
<dbReference type="Pfam" id="PF03793">
    <property type="entry name" value="PASTA"/>
    <property type="match status" value="2"/>
</dbReference>
<dbReference type="InterPro" id="IPR036138">
    <property type="entry name" value="PBP_dimer_sf"/>
</dbReference>
<evidence type="ECO:0000256" key="2">
    <source>
        <dbReference type="ARBA" id="ARBA00004752"/>
    </source>
</evidence>
<dbReference type="InterPro" id="IPR001460">
    <property type="entry name" value="PCN-bd_Tpept"/>
</dbReference>
<dbReference type="SUPFAM" id="SSF54184">
    <property type="entry name" value="Penicillin-binding protein 2x (pbp-2x), c-terminal domain"/>
    <property type="match status" value="2"/>
</dbReference>
<comment type="caution">
    <text evidence="8">The sequence shown here is derived from an EMBL/GenBank/DDBJ whole genome shotgun (WGS) entry which is preliminary data.</text>
</comment>
<dbReference type="PANTHER" id="PTHR30627:SF26">
    <property type="entry name" value="PENICILLIN-BINDING PROTEIN 2B"/>
    <property type="match status" value="1"/>
</dbReference>
<keyword evidence="5" id="KW-0472">Membrane</keyword>
<dbReference type="Gene3D" id="3.40.710.10">
    <property type="entry name" value="DD-peptidase/beta-lactamase superfamily"/>
    <property type="match status" value="1"/>
</dbReference>
<name>A0ABN1GJZ8_9BACI</name>
<dbReference type="InterPro" id="IPR005311">
    <property type="entry name" value="PBP_dimer"/>
</dbReference>
<evidence type="ECO:0000313" key="9">
    <source>
        <dbReference type="Proteomes" id="UP001500866"/>
    </source>
</evidence>
<evidence type="ECO:0000256" key="6">
    <source>
        <dbReference type="ARBA" id="ARBA00034000"/>
    </source>
</evidence>
<dbReference type="EC" id="3.4.16.4" evidence="4"/>
<comment type="catalytic activity">
    <reaction evidence="6">
        <text>Preferential cleavage: (Ac)2-L-Lys-D-Ala-|-D-Ala. Also transpeptidation of peptidyl-alanyl moieties that are N-acyl substituents of D-alanine.</text>
        <dbReference type="EC" id="3.4.16.4"/>
    </reaction>
</comment>
<evidence type="ECO:0000256" key="1">
    <source>
        <dbReference type="ARBA" id="ARBA00004370"/>
    </source>
</evidence>
<sequence>MKKNRTTHWMAGVLILLFAGLFLVLTGRFLYIQATAEINNISLEEWADKKRTTSYTLDAERGKILDKNGMTLAYDRPTFRIHAVVDETYTADPEEPKHVKNPEKTAEVLAPLLDVKESYILKRLNKGIEKNQFQVEFGSAGRRLSLETKKKIEKLDLPGIGFEKVSIRYYPNGMFASRIIGLAQKEGGKITGLNGIENQMNKTLSGKDGYISYERDNYGTKLLDPDEVIKKPQDGNNVYLTIDQKIQTLLEDVMSQMQKKYDPERMTAIVMDPHSGEVLAMGNRPSYNPNNLKNVDNWFNDAISTPIEPGSTMKMFTWAAAIEEEVYNGNELFKSGSYQVSDQVSPVHDHNGGEGWGKIPFDEGFARSSNVAAAKLVWEKIGTEKFLDYLNAFDFDEKTGIDLPHEKKGQILYNWPSEKLTTSFGQGTTVTPIQLMKAATAIANDGKMMKPYVISKVVDPSTNKVIKKKSPEGAGQPISEETADHVLNLMESVVAKDYGTGQEYSLKDYTVAGKTGTSQISKNGKYLVGHGNYIYSFLGVAPKENPQLMMYVAVKKPDIDPDEVGSKPVSFIFKNVMENGLHYLNINPDKDKSKPVQDVEIPELMGKDAAEVKEQLTKQGLDVAVVGTGDTIQAASAEQGDKLLPDDRLILVTDKPVMPDISGWSTRDVLQFADLLELKVEILGHGYAVKQSIKAGKPIKKGAYLGVEFQSPSVNDKKGDNNKKKKETS</sequence>
<dbReference type="InterPro" id="IPR050515">
    <property type="entry name" value="Beta-lactam/transpept"/>
</dbReference>
<dbReference type="InterPro" id="IPR005543">
    <property type="entry name" value="PASTA_dom"/>
</dbReference>
<evidence type="ECO:0000259" key="7">
    <source>
        <dbReference type="PROSITE" id="PS51178"/>
    </source>
</evidence>
<dbReference type="SMART" id="SM00740">
    <property type="entry name" value="PASTA"/>
    <property type="match status" value="2"/>
</dbReference>
<dbReference type="SUPFAM" id="SSF56519">
    <property type="entry name" value="Penicillin binding protein dimerisation domain"/>
    <property type="match status" value="1"/>
</dbReference>
<dbReference type="InterPro" id="IPR012338">
    <property type="entry name" value="Beta-lactam/transpept-like"/>
</dbReference>
<dbReference type="Pfam" id="PF00905">
    <property type="entry name" value="Transpeptidase"/>
    <property type="match status" value="1"/>
</dbReference>
<dbReference type="Gene3D" id="3.90.1310.10">
    <property type="entry name" value="Penicillin-binding protein 2a (Domain 2)"/>
    <property type="match status" value="1"/>
</dbReference>
<organism evidence="8 9">
    <name type="scientific">Virgibacillus siamensis</name>
    <dbReference type="NCBI Taxonomy" id="480071"/>
    <lineage>
        <taxon>Bacteria</taxon>
        <taxon>Bacillati</taxon>
        <taxon>Bacillota</taxon>
        <taxon>Bacilli</taxon>
        <taxon>Bacillales</taxon>
        <taxon>Bacillaceae</taxon>
        <taxon>Virgibacillus</taxon>
    </lineage>
</organism>
<keyword evidence="9" id="KW-1185">Reference proteome</keyword>
<dbReference type="CDD" id="cd06576">
    <property type="entry name" value="PASTA_Pbp2x-like_1"/>
    <property type="match status" value="1"/>
</dbReference>
<evidence type="ECO:0000256" key="3">
    <source>
        <dbReference type="ARBA" id="ARBA00007171"/>
    </source>
</evidence>